<dbReference type="Proteomes" id="UP000045285">
    <property type="component" value="Unassembled WGS sequence"/>
</dbReference>
<protein>
    <submittedName>
        <fullName evidence="1">Uncharacterized protein</fullName>
    </submittedName>
</protein>
<name>A0A090DFA1_MESPL</name>
<dbReference type="AlphaFoldDB" id="A0A090DFA1"/>
<accession>A0A090DFA1</accession>
<proteinExistence type="predicted"/>
<reference evidence="2" key="1">
    <citation type="submission" date="2014-08" db="EMBL/GenBank/DDBJ databases">
        <authorList>
            <person name="Moulin L."/>
        </authorList>
    </citation>
    <scope>NUCLEOTIDE SEQUENCE [LARGE SCALE GENOMIC DNA]</scope>
</reference>
<evidence type="ECO:0000313" key="1">
    <source>
        <dbReference type="EMBL" id="CDX14294.1"/>
    </source>
</evidence>
<gene>
    <name evidence="1" type="ORF">MPL3356_150291</name>
</gene>
<keyword evidence="2" id="KW-1185">Reference proteome</keyword>
<organism evidence="1 2">
    <name type="scientific">Mesorhizobium plurifarium</name>
    <dbReference type="NCBI Taxonomy" id="69974"/>
    <lineage>
        <taxon>Bacteria</taxon>
        <taxon>Pseudomonadati</taxon>
        <taxon>Pseudomonadota</taxon>
        <taxon>Alphaproteobacteria</taxon>
        <taxon>Hyphomicrobiales</taxon>
        <taxon>Phyllobacteriaceae</taxon>
        <taxon>Mesorhizobium</taxon>
    </lineage>
</organism>
<sequence>MFCAIVYSVLVMGRGTAHAESLVQGGEAKGSLPQYEASAIDIPASRRWECGRNEIRCGYPLRPYLERVARQPQCQYPGDQWAIWEIAQQEGE</sequence>
<evidence type="ECO:0000313" key="2">
    <source>
        <dbReference type="Proteomes" id="UP000045285"/>
    </source>
</evidence>
<dbReference type="EMBL" id="CCMZ01000007">
    <property type="protein sequence ID" value="CDX14294.1"/>
    <property type="molecule type" value="Genomic_DNA"/>
</dbReference>